<dbReference type="RefSeq" id="WP_038610213.1">
    <property type="nucleotide sequence ID" value="NZ_CP009215.1"/>
</dbReference>
<dbReference type="EMBL" id="CP009215">
    <property type="protein sequence ID" value="AIL96403.1"/>
    <property type="molecule type" value="Genomic_DNA"/>
</dbReference>
<organism evidence="1 3">
    <name type="scientific">Corynebacterium ureicelerivorans</name>
    <dbReference type="NCBI Taxonomy" id="401472"/>
    <lineage>
        <taxon>Bacteria</taxon>
        <taxon>Bacillati</taxon>
        <taxon>Actinomycetota</taxon>
        <taxon>Actinomycetes</taxon>
        <taxon>Mycobacteriales</taxon>
        <taxon>Corynebacteriaceae</taxon>
        <taxon>Corynebacterium</taxon>
    </lineage>
</organism>
<name>A0A077HHA3_9CORY</name>
<reference evidence="1 3" key="1">
    <citation type="submission" date="2014-08" db="EMBL/GenBank/DDBJ databases">
        <title>Complete genome sequence of Corynebacterium ureicelerivorans DSM 45051, a lipophilic and urea-splitting isolate from a blood culture of a septicaemia patient.</title>
        <authorList>
            <person name="Tippelt A."/>
            <person name="Albersmeier A."/>
            <person name="Brinkrolf K."/>
            <person name="Ruckert C."/>
            <person name="Tauch A."/>
        </authorList>
    </citation>
    <scope>NUCLEOTIDE SEQUENCE [LARGE SCALE GENOMIC DNA]</scope>
    <source>
        <strain evidence="1 3">IMMIB RIV-2301</strain>
        <plasmid evidence="3">Plasmid unnamed</plasmid>
        <plasmid evidence="2">unnamed</plasmid>
    </source>
</reference>
<keyword evidence="2" id="KW-0614">Plasmid</keyword>
<dbReference type="KEGG" id="cuv:CUREI_03010"/>
<keyword evidence="3" id="KW-1185">Reference proteome</keyword>
<dbReference type="GO" id="GO:0000287">
    <property type="term" value="F:magnesium ion binding"/>
    <property type="evidence" value="ECO:0007669"/>
    <property type="project" value="InterPro"/>
</dbReference>
<protein>
    <submittedName>
        <fullName evidence="1">Uncharacterized protein</fullName>
    </submittedName>
</protein>
<dbReference type="KEGG" id="cuv:CUREI_11540"/>
<evidence type="ECO:0000313" key="1">
    <source>
        <dbReference type="EMBL" id="AIL96403.1"/>
    </source>
</evidence>
<dbReference type="GO" id="GO:0006310">
    <property type="term" value="P:DNA recombination"/>
    <property type="evidence" value="ECO:0007669"/>
    <property type="project" value="InterPro"/>
</dbReference>
<dbReference type="HOGENOM" id="CLU_154679_0_0_11"/>
<dbReference type="OrthoDB" id="4547053at2"/>
<evidence type="ECO:0000313" key="3">
    <source>
        <dbReference type="Proteomes" id="UP000028939"/>
    </source>
</evidence>
<dbReference type="EMBL" id="CP009216">
    <property type="protein sequence ID" value="AIL97807.1"/>
    <property type="molecule type" value="Genomic_DNA"/>
</dbReference>
<dbReference type="Proteomes" id="UP000028939">
    <property type="component" value="Plasmid unnamed"/>
</dbReference>
<gene>
    <name evidence="1" type="ORF">CUREI_03010</name>
    <name evidence="2" type="ORF">CUREI_11540</name>
</gene>
<dbReference type="AlphaFoldDB" id="A0A077HHA3"/>
<dbReference type="SUPFAM" id="SSF103084">
    <property type="entry name" value="Holliday junction resolvase RusA"/>
    <property type="match status" value="1"/>
</dbReference>
<evidence type="ECO:0000313" key="2">
    <source>
        <dbReference type="EMBL" id="AIL97807.1"/>
    </source>
</evidence>
<proteinExistence type="predicted"/>
<dbReference type="InterPro" id="IPR036614">
    <property type="entry name" value="RusA-like_sf"/>
</dbReference>
<dbReference type="Gene3D" id="3.30.1330.70">
    <property type="entry name" value="Holliday junction resolvase RusA"/>
    <property type="match status" value="1"/>
</dbReference>
<sequence length="128" mass="14270">MTQWDLKLPWVKPPLSLNDREHWAPRAKKQKAVREASALLARQAGIPRLGTAKVRLVWLVADRRRRDRENITATLKPAIDGLVDAGVVEDDCWWIVTESSCAISLVEKGCEGVYLQVLGEPEGVSVSL</sequence>
<dbReference type="Proteomes" id="UP000028939">
    <property type="component" value="Chromosome"/>
</dbReference>
<accession>A0A077HHA3</accession>
<dbReference type="GO" id="GO:0006281">
    <property type="term" value="P:DNA repair"/>
    <property type="evidence" value="ECO:0007669"/>
    <property type="project" value="InterPro"/>
</dbReference>
<geneLocation type="plasmid" evidence="2">
    <name>unnamed</name>
</geneLocation>